<dbReference type="EMBL" id="BLLK01000069">
    <property type="protein sequence ID" value="GFH60455.1"/>
    <property type="molecule type" value="Genomic_DNA"/>
</dbReference>
<reference evidence="1 2" key="1">
    <citation type="journal article" date="2021" name="Sci. Rep.">
        <title>The genome of the diatom Chaetoceros tenuissimus carries an ancient integrated fragment of an extant virus.</title>
        <authorList>
            <person name="Hongo Y."/>
            <person name="Kimura K."/>
            <person name="Takaki Y."/>
            <person name="Yoshida Y."/>
            <person name="Baba S."/>
            <person name="Kobayashi G."/>
            <person name="Nagasaki K."/>
            <person name="Hano T."/>
            <person name="Tomaru Y."/>
        </authorList>
    </citation>
    <scope>NUCLEOTIDE SEQUENCE [LARGE SCALE GENOMIC DNA]</scope>
    <source>
        <strain evidence="1 2">NIES-3715</strain>
    </source>
</reference>
<evidence type="ECO:0000313" key="2">
    <source>
        <dbReference type="Proteomes" id="UP001054902"/>
    </source>
</evidence>
<protein>
    <submittedName>
        <fullName evidence="1">Uncharacterized protein</fullName>
    </submittedName>
</protein>
<dbReference type="Proteomes" id="UP001054902">
    <property type="component" value="Unassembled WGS sequence"/>
</dbReference>
<sequence>MIYHPGRMVVTKVPSKMNTLQQKMDEIHISKTMRSCMIKNKREDQKVQFTKVDIYLHEVILGDNPFCHEGPPIQIGKQIEHTSFDIDSFEALRRGKRRSYLQLSIPAQTRYQLLDGKYPMKEITKVISEIKEIQKRQMKYIFYIQLYQKVFNSMSTTRGVQKISNLDTGDNNM</sequence>
<organism evidence="1 2">
    <name type="scientific">Chaetoceros tenuissimus</name>
    <dbReference type="NCBI Taxonomy" id="426638"/>
    <lineage>
        <taxon>Eukaryota</taxon>
        <taxon>Sar</taxon>
        <taxon>Stramenopiles</taxon>
        <taxon>Ochrophyta</taxon>
        <taxon>Bacillariophyta</taxon>
        <taxon>Coscinodiscophyceae</taxon>
        <taxon>Chaetocerotophycidae</taxon>
        <taxon>Chaetocerotales</taxon>
        <taxon>Chaetocerotaceae</taxon>
        <taxon>Chaetoceros</taxon>
    </lineage>
</organism>
<comment type="caution">
    <text evidence="1">The sequence shown here is derived from an EMBL/GenBank/DDBJ whole genome shotgun (WGS) entry which is preliminary data.</text>
</comment>
<evidence type="ECO:0000313" key="1">
    <source>
        <dbReference type="EMBL" id="GFH60455.1"/>
    </source>
</evidence>
<gene>
    <name evidence="1" type="ORF">CTEN210_16931</name>
</gene>
<name>A0AAD3HEA0_9STRA</name>
<keyword evidence="2" id="KW-1185">Reference proteome</keyword>
<dbReference type="AlphaFoldDB" id="A0AAD3HEA0"/>
<accession>A0AAD3HEA0</accession>
<proteinExistence type="predicted"/>